<sequence>MSRQNDVALNASVFRPSAIPEACHALNKALMDLQAGQPNWWEVGAQNFRQMRLRGETAFPKPVVLECGQSFSIPSRQKGRDIPCRIITPEGNGTPSGVFMHIHGGGWVLSDEMSQDSMLKSYADTANVVAVSVGYRLAPEFPFPSGPEDCYDAAEWLVDNAEKKFGAPFKFMGGESAGAHLSTLTAFHLLNHAEDKYSSFNLKGLVLQYGAYDLSYTPSMYTYRPGQRLILDRETVDHFIDAFLPDPKVDRKHASISPLYFDFASLAAAGKYLPPAIFTCGTEDILLDDTVFMSAKWQMAGGETFVKIVPGAPHGFSLFPPKLAAGTAETLILIGQFLNEKAQ</sequence>
<reference evidence="1" key="1">
    <citation type="journal article" date="2022" name="bioRxiv">
        <title>Population genetic analysis of Ophidiomyces ophidiicola, the causative agent of snake fungal disease, indicates recent introductions to the USA.</title>
        <authorList>
            <person name="Ladner J.T."/>
            <person name="Palmer J.M."/>
            <person name="Ettinger C.L."/>
            <person name="Stajich J.E."/>
            <person name="Farrell T.M."/>
            <person name="Glorioso B.M."/>
            <person name="Lawson B."/>
            <person name="Price S.J."/>
            <person name="Stengle A.G."/>
            <person name="Grear D.A."/>
            <person name="Lorch J.M."/>
        </authorList>
    </citation>
    <scope>NUCLEOTIDE SEQUENCE</scope>
    <source>
        <strain evidence="1">NWHC 24266-5</strain>
    </source>
</reference>
<evidence type="ECO:0000313" key="1">
    <source>
        <dbReference type="EMBL" id="KAI2388153.1"/>
    </source>
</evidence>
<organism evidence="1">
    <name type="scientific">Ophidiomyces ophidiicola</name>
    <dbReference type="NCBI Taxonomy" id="1387563"/>
    <lineage>
        <taxon>Eukaryota</taxon>
        <taxon>Fungi</taxon>
        <taxon>Dikarya</taxon>
        <taxon>Ascomycota</taxon>
        <taxon>Pezizomycotina</taxon>
        <taxon>Eurotiomycetes</taxon>
        <taxon>Eurotiomycetidae</taxon>
        <taxon>Onygenales</taxon>
        <taxon>Onygenaceae</taxon>
        <taxon>Ophidiomyces</taxon>
    </lineage>
</organism>
<dbReference type="EMBL" id="JALBCA010000033">
    <property type="protein sequence ID" value="KAI2388153.1"/>
    <property type="molecule type" value="Genomic_DNA"/>
</dbReference>
<name>A0ACB8V1F7_9EURO</name>
<gene>
    <name evidence="1" type="ORF">LOY88_002744</name>
</gene>
<accession>A0ACB8V1F7</accession>
<protein>
    <submittedName>
        <fullName evidence="1">Uncharacterized protein</fullName>
    </submittedName>
</protein>
<proteinExistence type="predicted"/>
<comment type="caution">
    <text evidence="1">The sequence shown here is derived from an EMBL/GenBank/DDBJ whole genome shotgun (WGS) entry which is preliminary data.</text>
</comment>